<dbReference type="CDD" id="cd03388">
    <property type="entry name" value="PAP2_SPPase1"/>
    <property type="match status" value="1"/>
</dbReference>
<dbReference type="InterPro" id="IPR000326">
    <property type="entry name" value="PAP2/HPO"/>
</dbReference>
<dbReference type="Gene3D" id="1.20.144.10">
    <property type="entry name" value="Phosphatidic acid phosphatase type 2/haloperoxidase"/>
    <property type="match status" value="1"/>
</dbReference>
<feature type="domain" description="Phosphatidic acid phosphatase type 2/haloperoxidase" evidence="10">
    <location>
        <begin position="135"/>
        <end position="255"/>
    </location>
</feature>
<protein>
    <submittedName>
        <fullName evidence="11">Dihydrosphingosine 1-phosphate phosphatase LCB3</fullName>
    </submittedName>
</protein>
<feature type="transmembrane region" description="Helical" evidence="9">
    <location>
        <begin position="212"/>
        <end position="231"/>
    </location>
</feature>
<comment type="caution">
    <text evidence="11">The sequence shown here is derived from an EMBL/GenBank/DDBJ whole genome shotgun (WGS) entry which is preliminary data.</text>
</comment>
<evidence type="ECO:0000313" key="12">
    <source>
        <dbReference type="Proteomes" id="UP001623330"/>
    </source>
</evidence>
<comment type="subcellular location">
    <subcellularLocation>
        <location evidence="1">Endoplasmic reticulum membrane</location>
        <topology evidence="1">Multi-pass membrane protein</topology>
    </subcellularLocation>
</comment>
<evidence type="ECO:0000259" key="10">
    <source>
        <dbReference type="SMART" id="SM00014"/>
    </source>
</evidence>
<feature type="transmembrane region" description="Helical" evidence="9">
    <location>
        <begin position="410"/>
        <end position="430"/>
    </location>
</feature>
<dbReference type="Proteomes" id="UP001623330">
    <property type="component" value="Unassembled WGS sequence"/>
</dbReference>
<feature type="transmembrane region" description="Helical" evidence="9">
    <location>
        <begin position="237"/>
        <end position="257"/>
    </location>
</feature>
<dbReference type="PANTHER" id="PTHR14969">
    <property type="entry name" value="SPHINGOSINE-1-PHOSPHATE PHOSPHOHYDROLASE"/>
    <property type="match status" value="1"/>
</dbReference>
<proteinExistence type="inferred from homology"/>
<organism evidence="11 12">
    <name type="scientific">Nakaseomyces bracarensis</name>
    <dbReference type="NCBI Taxonomy" id="273131"/>
    <lineage>
        <taxon>Eukaryota</taxon>
        <taxon>Fungi</taxon>
        <taxon>Dikarya</taxon>
        <taxon>Ascomycota</taxon>
        <taxon>Saccharomycotina</taxon>
        <taxon>Saccharomycetes</taxon>
        <taxon>Saccharomycetales</taxon>
        <taxon>Saccharomycetaceae</taxon>
        <taxon>Nakaseomyces</taxon>
    </lineage>
</organism>
<reference evidence="11 12" key="1">
    <citation type="submission" date="2024-05" db="EMBL/GenBank/DDBJ databases">
        <title>Long read based assembly of the Candida bracarensis genome reveals expanded adhesin content.</title>
        <authorList>
            <person name="Marcet-Houben M."/>
            <person name="Ksiezopolska E."/>
            <person name="Gabaldon T."/>
        </authorList>
    </citation>
    <scope>NUCLEOTIDE SEQUENCE [LARGE SCALE GENOMIC DNA]</scope>
    <source>
        <strain evidence="11 12">CBM6</strain>
    </source>
</reference>
<feature type="region of interest" description="Disordered" evidence="8">
    <location>
        <begin position="1"/>
        <end position="65"/>
    </location>
</feature>
<feature type="transmembrane region" description="Helical" evidence="9">
    <location>
        <begin position="339"/>
        <end position="357"/>
    </location>
</feature>
<evidence type="ECO:0000256" key="1">
    <source>
        <dbReference type="ARBA" id="ARBA00004477"/>
    </source>
</evidence>
<feature type="transmembrane region" description="Helical" evidence="9">
    <location>
        <begin position="106"/>
        <end position="132"/>
    </location>
</feature>
<dbReference type="EMBL" id="JBEVYD010000005">
    <property type="protein sequence ID" value="KAL3232833.1"/>
    <property type="molecule type" value="Genomic_DNA"/>
</dbReference>
<accession>A0ABR4NVX5</accession>
<name>A0ABR4NVX5_9SACH</name>
<gene>
    <name evidence="11" type="ORF">RNJ44_04749</name>
</gene>
<evidence type="ECO:0000256" key="3">
    <source>
        <dbReference type="ARBA" id="ARBA00022801"/>
    </source>
</evidence>
<evidence type="ECO:0000256" key="8">
    <source>
        <dbReference type="SAM" id="MobiDB-lite"/>
    </source>
</evidence>
<keyword evidence="3" id="KW-0378">Hydrolase</keyword>
<evidence type="ECO:0000256" key="7">
    <source>
        <dbReference type="ARBA" id="ARBA00038324"/>
    </source>
</evidence>
<evidence type="ECO:0000256" key="4">
    <source>
        <dbReference type="ARBA" id="ARBA00022824"/>
    </source>
</evidence>
<keyword evidence="6 9" id="KW-0472">Membrane</keyword>
<sequence>MKSVDELRETMTTIAPTTTTTTTNGLNDKSRLAPPKVRKRALSDPNDYQEKNVLSDPGNHPNDHYKPYMSPLRFKVRSYLRRFVDKQSPVLYSWQSSCRCKALDIYFTYTSLMGSHTFYVLFLPLPVYFGYFEFTRDMVYILGYSIYLSGFLKDYCCLPRPTSPPLHRITLSEYTTKEYGAPSSHTANATGVSLLFLTALVGNPDYSPLAKCALFGVVIFYYWTLVLGRIYCGMHGLLDLVSGSLVGVFCFAIRAGFRMLLKNWEYGEHWWFPALSVIWGLSTLFTHITPVDECPCFADSVAFMGVVSGLEVSDWFIRYFFNDKTFVYAFTTDYSYTQLLSRLGFGVLLVVLWKYVISKPLVYNFFLLKMCRVRDDRALKERLILQQIARNGNECIKHVGVADIDILGRFIIYAGIPVSVMLFSPLILYLQ</sequence>
<keyword evidence="5 9" id="KW-1133">Transmembrane helix</keyword>
<evidence type="ECO:0000256" key="5">
    <source>
        <dbReference type="ARBA" id="ARBA00022989"/>
    </source>
</evidence>
<keyword evidence="2 9" id="KW-0812">Transmembrane</keyword>
<keyword evidence="12" id="KW-1185">Reference proteome</keyword>
<feature type="compositionally biased region" description="Low complexity" evidence="8">
    <location>
        <begin position="10"/>
        <end position="23"/>
    </location>
</feature>
<evidence type="ECO:0000313" key="11">
    <source>
        <dbReference type="EMBL" id="KAL3232833.1"/>
    </source>
</evidence>
<evidence type="ECO:0000256" key="2">
    <source>
        <dbReference type="ARBA" id="ARBA00022692"/>
    </source>
</evidence>
<comment type="similarity">
    <text evidence="7">Belongs to the type 2 lipid phosphate phosphatase family.</text>
</comment>
<dbReference type="PANTHER" id="PTHR14969:SF28">
    <property type="entry name" value="DIHYDROSPHINGOSINE 1-PHOSPHATE PHOSPHATASE LCB3-RELATED"/>
    <property type="match status" value="1"/>
</dbReference>
<evidence type="ECO:0000256" key="9">
    <source>
        <dbReference type="SAM" id="Phobius"/>
    </source>
</evidence>
<dbReference type="InterPro" id="IPR036938">
    <property type="entry name" value="PAP2/HPO_sf"/>
</dbReference>
<dbReference type="SMART" id="SM00014">
    <property type="entry name" value="acidPPc"/>
    <property type="match status" value="1"/>
</dbReference>
<keyword evidence="4" id="KW-0256">Endoplasmic reticulum</keyword>
<evidence type="ECO:0000256" key="6">
    <source>
        <dbReference type="ARBA" id="ARBA00023136"/>
    </source>
</evidence>
<dbReference type="Pfam" id="PF01569">
    <property type="entry name" value="PAP2"/>
    <property type="match status" value="1"/>
</dbReference>
<dbReference type="SUPFAM" id="SSF48317">
    <property type="entry name" value="Acid phosphatase/Vanadium-dependent haloperoxidase"/>
    <property type="match status" value="1"/>
</dbReference>